<gene>
    <name evidence="2" type="ORF">HJ526_11410</name>
    <name evidence="1" type="ORF">HJ536_16775</name>
</gene>
<dbReference type="Proteomes" id="UP000523601">
    <property type="component" value="Unassembled WGS sequence"/>
</dbReference>
<dbReference type="EMBL" id="JABCJE010000010">
    <property type="protein sequence ID" value="NVO25012.1"/>
    <property type="molecule type" value="Genomic_DNA"/>
</dbReference>
<dbReference type="EMBL" id="JABCJD010000005">
    <property type="protein sequence ID" value="NVO28031.1"/>
    <property type="molecule type" value="Genomic_DNA"/>
</dbReference>
<evidence type="ECO:0000313" key="2">
    <source>
        <dbReference type="EMBL" id="NVO28031.1"/>
    </source>
</evidence>
<dbReference type="RefSeq" id="WP_176854558.1">
    <property type="nucleotide sequence ID" value="NZ_JABCJD010000005.1"/>
</dbReference>
<dbReference type="AlphaFoldDB" id="A0A850Q9U0"/>
<keyword evidence="3" id="KW-1185">Reference proteome</keyword>
<proteinExistence type="predicted"/>
<evidence type="ECO:0000313" key="4">
    <source>
        <dbReference type="Proteomes" id="UP000592216"/>
    </source>
</evidence>
<evidence type="ECO:0000313" key="1">
    <source>
        <dbReference type="EMBL" id="NVO25012.1"/>
    </source>
</evidence>
<evidence type="ECO:0000313" key="3">
    <source>
        <dbReference type="Proteomes" id="UP000523601"/>
    </source>
</evidence>
<comment type="caution">
    <text evidence="1">The sequence shown here is derived from an EMBL/GenBank/DDBJ whole genome shotgun (WGS) entry which is preliminary data.</text>
</comment>
<organism evidence="1 4">
    <name type="scientific">Donghicola mangrovi</name>
    <dbReference type="NCBI Taxonomy" id="2729614"/>
    <lineage>
        <taxon>Bacteria</taxon>
        <taxon>Pseudomonadati</taxon>
        <taxon>Pseudomonadota</taxon>
        <taxon>Alphaproteobacteria</taxon>
        <taxon>Rhodobacterales</taxon>
        <taxon>Roseobacteraceae</taxon>
        <taxon>Donghicola</taxon>
    </lineage>
</organism>
<accession>A0A850Q9U0</accession>
<reference evidence="3 4" key="1">
    <citation type="submission" date="2020-04" db="EMBL/GenBank/DDBJ databases">
        <title>Donghicola sp., a member of the Rhodobacteraceae family isolated from mangrove forest in Thailand.</title>
        <authorList>
            <person name="Charoenyingcharoen P."/>
            <person name="Yukphan P."/>
        </authorList>
    </citation>
    <scope>NUCLEOTIDE SEQUENCE [LARGE SCALE GENOMIC DNA]</scope>
    <source>
        <strain evidence="1 4">B5-SW-15</strain>
        <strain evidence="2 3">C2-DW-16</strain>
    </source>
</reference>
<sequence length="122" mass="14037">MDAAKVVVGVLGTVFSGLMAYNFRYEIGDLLTLEPLPIVAEIQLDNRCEYNDSVFVVRDMKTDKFAPFYGGNAVLQTVERNRVRLEFNPKYKDVEFFGTEMPVHQKMVLIADCRNSRKFVLY</sequence>
<protein>
    <submittedName>
        <fullName evidence="1">Uncharacterized protein</fullName>
    </submittedName>
</protein>
<name>A0A850Q9U0_9RHOB</name>
<dbReference type="Proteomes" id="UP000592216">
    <property type="component" value="Unassembled WGS sequence"/>
</dbReference>